<organism evidence="1 2">
    <name type="scientific">Flavobacterium beibuense</name>
    <dbReference type="NCBI Taxonomy" id="657326"/>
    <lineage>
        <taxon>Bacteria</taxon>
        <taxon>Pseudomonadati</taxon>
        <taxon>Bacteroidota</taxon>
        <taxon>Flavobacteriia</taxon>
        <taxon>Flavobacteriales</taxon>
        <taxon>Flavobacteriaceae</taxon>
        <taxon>Flavobacterium</taxon>
    </lineage>
</organism>
<dbReference type="EMBL" id="JUIW01000011">
    <property type="protein sequence ID" value="RYJ41299.1"/>
    <property type="molecule type" value="Genomic_DNA"/>
</dbReference>
<dbReference type="CDD" id="cd13120">
    <property type="entry name" value="BF2867_like_N"/>
    <property type="match status" value="1"/>
</dbReference>
<accession>A0A444W608</accession>
<dbReference type="AlphaFoldDB" id="A0A444W608"/>
<sequence>MKRFSLFMAVTALALTSCSTDDSLEGSSVKNGEIKFKSGVSESNYEALVLGEITDAYILRYGTSGASIEEVMENILSIAKSNSAFMSLEGSDYVFVDEGDINRAIADTEAYVVELPFEVATSVDLRGFITQESNPYIVSDVLVQEFSDEVKNNYNISQTDKEIIVMSSDLTIMSNSKKGRDEDWGTTRDVMACGLSGGLYSPAQAVLNTAVVTVLTM</sequence>
<proteinExistence type="predicted"/>
<gene>
    <name evidence="1" type="ORF">NU09_3042</name>
</gene>
<dbReference type="RefSeq" id="WP_129752126.1">
    <property type="nucleotide sequence ID" value="NZ_JUIW01000011.1"/>
</dbReference>
<dbReference type="OrthoDB" id="646079at2"/>
<protein>
    <recommendedName>
        <fullName evidence="3">Lipoprotein</fullName>
    </recommendedName>
</protein>
<dbReference type="Proteomes" id="UP000289775">
    <property type="component" value="Unassembled WGS sequence"/>
</dbReference>
<evidence type="ECO:0000313" key="2">
    <source>
        <dbReference type="Proteomes" id="UP000289775"/>
    </source>
</evidence>
<comment type="caution">
    <text evidence="1">The sequence shown here is derived from an EMBL/GenBank/DDBJ whole genome shotgun (WGS) entry which is preliminary data.</text>
</comment>
<evidence type="ECO:0008006" key="3">
    <source>
        <dbReference type="Google" id="ProtNLM"/>
    </source>
</evidence>
<dbReference type="PROSITE" id="PS51257">
    <property type="entry name" value="PROKAR_LIPOPROTEIN"/>
    <property type="match status" value="1"/>
</dbReference>
<keyword evidence="2" id="KW-1185">Reference proteome</keyword>
<reference evidence="1 2" key="1">
    <citation type="submission" date="2014-12" db="EMBL/GenBank/DDBJ databases">
        <title>Genome sequence of Flavobacterium beibuense RSKm HC5.</title>
        <authorList>
            <person name="Kim J.F."/>
            <person name="Song J.Y."/>
            <person name="Kwak M.-J."/>
            <person name="Lee S.-W."/>
        </authorList>
    </citation>
    <scope>NUCLEOTIDE SEQUENCE [LARGE SCALE GENOMIC DNA]</scope>
    <source>
        <strain evidence="1 2">RSKm HC5</strain>
    </source>
</reference>
<name>A0A444W608_9FLAO</name>
<evidence type="ECO:0000313" key="1">
    <source>
        <dbReference type="EMBL" id="RYJ41299.1"/>
    </source>
</evidence>